<evidence type="ECO:0000256" key="1">
    <source>
        <dbReference type="ARBA" id="ARBA00004651"/>
    </source>
</evidence>
<evidence type="ECO:0000256" key="7">
    <source>
        <dbReference type="RuleBase" id="RU363032"/>
    </source>
</evidence>
<dbReference type="GO" id="GO:0005886">
    <property type="term" value="C:plasma membrane"/>
    <property type="evidence" value="ECO:0007669"/>
    <property type="project" value="UniProtKB-SubCell"/>
</dbReference>
<dbReference type="Proteomes" id="UP000184485">
    <property type="component" value="Unassembled WGS sequence"/>
</dbReference>
<feature type="transmembrane region" description="Helical" evidence="7">
    <location>
        <begin position="147"/>
        <end position="166"/>
    </location>
</feature>
<evidence type="ECO:0000256" key="4">
    <source>
        <dbReference type="ARBA" id="ARBA00022692"/>
    </source>
</evidence>
<keyword evidence="4 7" id="KW-0812">Transmembrane</keyword>
<evidence type="ECO:0000256" key="2">
    <source>
        <dbReference type="ARBA" id="ARBA00022448"/>
    </source>
</evidence>
<dbReference type="PANTHER" id="PTHR43744">
    <property type="entry name" value="ABC TRANSPORTER PERMEASE PROTEIN MG189-RELATED-RELATED"/>
    <property type="match status" value="1"/>
</dbReference>
<evidence type="ECO:0000256" key="3">
    <source>
        <dbReference type="ARBA" id="ARBA00022475"/>
    </source>
</evidence>
<gene>
    <name evidence="9" type="ORF">SAMN02745157_1045</name>
</gene>
<evidence type="ECO:0000313" key="9">
    <source>
        <dbReference type="EMBL" id="SHE83642.1"/>
    </source>
</evidence>
<keyword evidence="10" id="KW-1185">Reference proteome</keyword>
<protein>
    <submittedName>
        <fullName evidence="9">Raffinose/stachyose/melibiose transport system permease protein</fullName>
    </submittedName>
</protein>
<keyword evidence="2 7" id="KW-0813">Transport</keyword>
<dbReference type="AlphaFoldDB" id="A0A1M4WRN5"/>
<keyword evidence="5 7" id="KW-1133">Transmembrane helix</keyword>
<organism evidence="9 10">
    <name type="scientific">Kaistia soli DSM 19436</name>
    <dbReference type="NCBI Taxonomy" id="1122133"/>
    <lineage>
        <taxon>Bacteria</taxon>
        <taxon>Pseudomonadati</taxon>
        <taxon>Pseudomonadota</taxon>
        <taxon>Alphaproteobacteria</taxon>
        <taxon>Hyphomicrobiales</taxon>
        <taxon>Kaistiaceae</taxon>
        <taxon>Kaistia</taxon>
    </lineage>
</organism>
<reference evidence="9 10" key="1">
    <citation type="submission" date="2016-11" db="EMBL/GenBank/DDBJ databases">
        <authorList>
            <person name="Jaros S."/>
            <person name="Januszkiewicz K."/>
            <person name="Wedrychowicz H."/>
        </authorList>
    </citation>
    <scope>NUCLEOTIDE SEQUENCE [LARGE SCALE GENOMIC DNA]</scope>
    <source>
        <strain evidence="9 10">DSM 19436</strain>
    </source>
</reference>
<evidence type="ECO:0000259" key="8">
    <source>
        <dbReference type="PROSITE" id="PS50928"/>
    </source>
</evidence>
<dbReference type="CDD" id="cd06261">
    <property type="entry name" value="TM_PBP2"/>
    <property type="match status" value="1"/>
</dbReference>
<feature type="domain" description="ABC transmembrane type-1" evidence="8">
    <location>
        <begin position="75"/>
        <end position="266"/>
    </location>
</feature>
<dbReference type="GO" id="GO:0055085">
    <property type="term" value="P:transmembrane transport"/>
    <property type="evidence" value="ECO:0007669"/>
    <property type="project" value="InterPro"/>
</dbReference>
<dbReference type="PROSITE" id="PS50928">
    <property type="entry name" value="ABC_TM1"/>
    <property type="match status" value="1"/>
</dbReference>
<keyword evidence="6 7" id="KW-0472">Membrane</keyword>
<proteinExistence type="inferred from homology"/>
<evidence type="ECO:0000256" key="5">
    <source>
        <dbReference type="ARBA" id="ARBA00022989"/>
    </source>
</evidence>
<dbReference type="Gene3D" id="1.10.3720.10">
    <property type="entry name" value="MetI-like"/>
    <property type="match status" value="1"/>
</dbReference>
<dbReference type="InterPro" id="IPR000515">
    <property type="entry name" value="MetI-like"/>
</dbReference>
<dbReference type="SUPFAM" id="SSF161098">
    <property type="entry name" value="MetI-like"/>
    <property type="match status" value="1"/>
</dbReference>
<dbReference type="EMBL" id="FQUP01000001">
    <property type="protein sequence ID" value="SHE83642.1"/>
    <property type="molecule type" value="Genomic_DNA"/>
</dbReference>
<accession>A0A1M4WRN5</accession>
<feature type="transmembrane region" description="Helical" evidence="7">
    <location>
        <begin position="79"/>
        <end position="100"/>
    </location>
</feature>
<feature type="transmembrane region" description="Helical" evidence="7">
    <location>
        <begin position="107"/>
        <end position="127"/>
    </location>
</feature>
<dbReference type="STRING" id="1122133.SAMN02745157_1045"/>
<comment type="similarity">
    <text evidence="7">Belongs to the binding-protein-dependent transport system permease family.</text>
</comment>
<name>A0A1M4WRN5_9HYPH</name>
<evidence type="ECO:0000313" key="10">
    <source>
        <dbReference type="Proteomes" id="UP000184485"/>
    </source>
</evidence>
<evidence type="ECO:0000256" key="6">
    <source>
        <dbReference type="ARBA" id="ARBA00023136"/>
    </source>
</evidence>
<feature type="transmembrane region" description="Helical" evidence="7">
    <location>
        <begin position="187"/>
        <end position="212"/>
    </location>
</feature>
<dbReference type="InterPro" id="IPR035906">
    <property type="entry name" value="MetI-like_sf"/>
</dbReference>
<feature type="transmembrane region" description="Helical" evidence="7">
    <location>
        <begin position="245"/>
        <end position="266"/>
    </location>
</feature>
<comment type="subcellular location">
    <subcellularLocation>
        <location evidence="1 7">Cell membrane</location>
        <topology evidence="1 7">Multi-pass membrane protein</topology>
    </subcellularLocation>
</comment>
<dbReference type="RefSeq" id="WP_084526863.1">
    <property type="nucleotide sequence ID" value="NZ_FQUP01000001.1"/>
</dbReference>
<keyword evidence="3" id="KW-1003">Cell membrane</keyword>
<dbReference type="PANTHER" id="PTHR43744:SF12">
    <property type="entry name" value="ABC TRANSPORTER PERMEASE PROTEIN MG189-RELATED"/>
    <property type="match status" value="1"/>
</dbReference>
<dbReference type="Pfam" id="PF00528">
    <property type="entry name" value="BPD_transp_1"/>
    <property type="match status" value="1"/>
</dbReference>
<sequence>MMSDVRRQRRLEQTVIFLGLLALSLIWLTPFATVVLSAIRGQGDLLARGVFSLPKKIAWGNFAEAWSTGDFSIYFRNSLLLIAMKVPLGIFIAALAAYPLAKLRFRFSGAIFIFFLAGLAVPVQVTLQPLLVMMKQLGIANSLFALVPPYVAFGLPFQIFVLRGFFRLIPSELLEAARLDGASEWTAFLRVMLPLSVPALATLCIIDVLATWNEFLIALVLISAKESRTVPVGLLQFQGEYSSQYTLLMAGILISIVPVIAIFIFLQRYFVAGLTAGAVKG</sequence>
<dbReference type="OrthoDB" id="9815445at2"/>